<protein>
    <recommendedName>
        <fullName evidence="3 10">Thymidylate kinase</fullName>
        <ecNumber evidence="2 10">2.7.4.9</ecNumber>
    </recommendedName>
    <alternativeName>
        <fullName evidence="10">dTMP kinase</fullName>
    </alternativeName>
</protein>
<dbReference type="PANTHER" id="PTHR10344:SF4">
    <property type="entry name" value="UMP-CMP KINASE 2, MITOCHONDRIAL"/>
    <property type="match status" value="1"/>
</dbReference>
<comment type="caution">
    <text evidence="10">Lacks conserved residue(s) required for the propagation of feature annotation.</text>
</comment>
<accession>T2IZI0</accession>
<keyword evidence="8 10" id="KW-0067">ATP-binding</keyword>
<keyword evidence="7 10" id="KW-0418">Kinase</keyword>
<organism evidence="12 13">
    <name type="scientific">Crocosphaera watsonii WH 0005</name>
    <dbReference type="NCBI Taxonomy" id="423472"/>
    <lineage>
        <taxon>Bacteria</taxon>
        <taxon>Bacillati</taxon>
        <taxon>Cyanobacteriota</taxon>
        <taxon>Cyanophyceae</taxon>
        <taxon>Oscillatoriophycideae</taxon>
        <taxon>Chroococcales</taxon>
        <taxon>Aphanothecaceae</taxon>
        <taxon>Crocosphaera</taxon>
    </lineage>
</organism>
<evidence type="ECO:0000256" key="4">
    <source>
        <dbReference type="ARBA" id="ARBA00022679"/>
    </source>
</evidence>
<dbReference type="HAMAP" id="MF_00165">
    <property type="entry name" value="Thymidylate_kinase"/>
    <property type="match status" value="1"/>
</dbReference>
<dbReference type="InterPro" id="IPR027417">
    <property type="entry name" value="P-loop_NTPase"/>
</dbReference>
<dbReference type="Gene3D" id="3.40.50.300">
    <property type="entry name" value="P-loop containing nucleotide triphosphate hydrolases"/>
    <property type="match status" value="1"/>
</dbReference>
<evidence type="ECO:0000313" key="12">
    <source>
        <dbReference type="EMBL" id="CCQ58202.1"/>
    </source>
</evidence>
<dbReference type="GO" id="GO:0006235">
    <property type="term" value="P:dTTP biosynthetic process"/>
    <property type="evidence" value="ECO:0007669"/>
    <property type="project" value="UniProtKB-UniRule"/>
</dbReference>
<evidence type="ECO:0000256" key="1">
    <source>
        <dbReference type="ARBA" id="ARBA00009776"/>
    </source>
</evidence>
<dbReference type="GO" id="GO:0005829">
    <property type="term" value="C:cytosol"/>
    <property type="evidence" value="ECO:0007669"/>
    <property type="project" value="TreeGrafter"/>
</dbReference>
<evidence type="ECO:0000259" key="11">
    <source>
        <dbReference type="Pfam" id="PF02223"/>
    </source>
</evidence>
<dbReference type="SUPFAM" id="SSF52540">
    <property type="entry name" value="P-loop containing nucleoside triphosphate hydrolases"/>
    <property type="match status" value="1"/>
</dbReference>
<dbReference type="PANTHER" id="PTHR10344">
    <property type="entry name" value="THYMIDYLATE KINASE"/>
    <property type="match status" value="1"/>
</dbReference>
<dbReference type="GO" id="GO:0006227">
    <property type="term" value="P:dUDP biosynthetic process"/>
    <property type="evidence" value="ECO:0007669"/>
    <property type="project" value="TreeGrafter"/>
</dbReference>
<comment type="similarity">
    <text evidence="1 10">Belongs to the thymidylate kinase family.</text>
</comment>
<keyword evidence="5 10" id="KW-0545">Nucleotide biosynthesis</keyword>
<feature type="domain" description="Thymidylate kinase-like" evidence="11">
    <location>
        <begin position="23"/>
        <end position="214"/>
    </location>
</feature>
<dbReference type="Pfam" id="PF02223">
    <property type="entry name" value="Thymidylate_kin"/>
    <property type="match status" value="1"/>
</dbReference>
<sequence>MFVIQLKYLFKILKIMQHLFIVLEGIDKAGKTTQAELLKHYLIKQNNSAIISSEPTEGVIGKLIRKAMQNPVFVMKDKEKFDQQMAYLFAADRHYHLYNEVDGVYKLIKQDHCHVIATRYYFSSLAYNTNNQEEFDFVYGLNKRFPNPDVVIYLDIPLDVALCRLEKVTNKEVYETQEKLQQVKDNYEQIFHSYDGKILRIDAQDSREQIHKQITDYLEKHFS</sequence>
<dbReference type="AlphaFoldDB" id="T2IZI0"/>
<comment type="function">
    <text evidence="10">Phosphorylation of dTMP to form dTDP in both de novo and salvage pathways of dTTP synthesis.</text>
</comment>
<dbReference type="CDD" id="cd01672">
    <property type="entry name" value="TMPK"/>
    <property type="match status" value="1"/>
</dbReference>
<evidence type="ECO:0000256" key="10">
    <source>
        <dbReference type="HAMAP-Rule" id="MF_00165"/>
    </source>
</evidence>
<dbReference type="EC" id="2.7.4.9" evidence="2 10"/>
<proteinExistence type="inferred from homology"/>
<evidence type="ECO:0000256" key="2">
    <source>
        <dbReference type="ARBA" id="ARBA00012980"/>
    </source>
</evidence>
<evidence type="ECO:0000256" key="6">
    <source>
        <dbReference type="ARBA" id="ARBA00022741"/>
    </source>
</evidence>
<dbReference type="GO" id="GO:0006233">
    <property type="term" value="P:dTDP biosynthetic process"/>
    <property type="evidence" value="ECO:0007669"/>
    <property type="project" value="InterPro"/>
</dbReference>
<comment type="catalytic activity">
    <reaction evidence="9 10">
        <text>dTMP + ATP = dTDP + ADP</text>
        <dbReference type="Rhea" id="RHEA:13517"/>
        <dbReference type="ChEBI" id="CHEBI:30616"/>
        <dbReference type="ChEBI" id="CHEBI:58369"/>
        <dbReference type="ChEBI" id="CHEBI:63528"/>
        <dbReference type="ChEBI" id="CHEBI:456216"/>
        <dbReference type="EC" id="2.7.4.9"/>
    </reaction>
</comment>
<dbReference type="EMBL" id="CAQL01000979">
    <property type="protein sequence ID" value="CCQ58202.1"/>
    <property type="molecule type" value="Genomic_DNA"/>
</dbReference>
<dbReference type="NCBIfam" id="TIGR00041">
    <property type="entry name" value="DTMP_kinase"/>
    <property type="match status" value="1"/>
</dbReference>
<evidence type="ECO:0000313" key="13">
    <source>
        <dbReference type="Proteomes" id="UP000017981"/>
    </source>
</evidence>
<evidence type="ECO:0000256" key="7">
    <source>
        <dbReference type="ARBA" id="ARBA00022777"/>
    </source>
</evidence>
<gene>
    <name evidence="10" type="primary">tmk</name>
    <name evidence="12" type="ORF">CWATWH0005_2249</name>
</gene>
<dbReference type="InterPro" id="IPR018094">
    <property type="entry name" value="Thymidylate_kinase"/>
</dbReference>
<reference evidence="12 13" key="2">
    <citation type="submission" date="2013-09" db="EMBL/GenBank/DDBJ databases">
        <title>Whole genome comparison of six Crocosphaera watsonii strains with differing phenotypes.</title>
        <authorList>
            <person name="Bench S.R."/>
            <person name="Heller P."/>
            <person name="Frank I."/>
            <person name="Arciniega M."/>
            <person name="Shilova I.N."/>
            <person name="Zehr J.P."/>
        </authorList>
    </citation>
    <scope>NUCLEOTIDE SEQUENCE [LARGE SCALE GENOMIC DNA]</scope>
    <source>
        <strain evidence="12 13">WH 0005</strain>
    </source>
</reference>
<name>T2IZI0_CROWT</name>
<evidence type="ECO:0000256" key="8">
    <source>
        <dbReference type="ARBA" id="ARBA00022840"/>
    </source>
</evidence>
<evidence type="ECO:0000256" key="9">
    <source>
        <dbReference type="ARBA" id="ARBA00048743"/>
    </source>
</evidence>
<reference evidence="12 13" key="1">
    <citation type="submission" date="2013-01" db="EMBL/GenBank/DDBJ databases">
        <authorList>
            <person name="Bench S."/>
        </authorList>
    </citation>
    <scope>NUCLEOTIDE SEQUENCE [LARGE SCALE GENOMIC DNA]</scope>
    <source>
        <strain evidence="12 13">WH 0005</strain>
    </source>
</reference>
<dbReference type="GO" id="GO:0004798">
    <property type="term" value="F:dTMP kinase activity"/>
    <property type="evidence" value="ECO:0007669"/>
    <property type="project" value="UniProtKB-UniRule"/>
</dbReference>
<dbReference type="InterPro" id="IPR039430">
    <property type="entry name" value="Thymidylate_kin-like_dom"/>
</dbReference>
<dbReference type="GO" id="GO:0005524">
    <property type="term" value="F:ATP binding"/>
    <property type="evidence" value="ECO:0007669"/>
    <property type="project" value="UniProtKB-UniRule"/>
</dbReference>
<keyword evidence="6 10" id="KW-0547">Nucleotide-binding</keyword>
<evidence type="ECO:0000256" key="3">
    <source>
        <dbReference type="ARBA" id="ARBA00017144"/>
    </source>
</evidence>
<comment type="caution">
    <text evidence="12">The sequence shown here is derived from an EMBL/GenBank/DDBJ whole genome shotgun (WGS) entry which is preliminary data.</text>
</comment>
<dbReference type="Proteomes" id="UP000017981">
    <property type="component" value="Unassembled WGS sequence"/>
</dbReference>
<evidence type="ECO:0000256" key="5">
    <source>
        <dbReference type="ARBA" id="ARBA00022727"/>
    </source>
</evidence>
<keyword evidence="4 10" id="KW-0808">Transferase</keyword>